<evidence type="ECO:0000313" key="2">
    <source>
        <dbReference type="EMBL" id="CAH3184752.1"/>
    </source>
</evidence>
<evidence type="ECO:0000313" key="3">
    <source>
        <dbReference type="Proteomes" id="UP001159427"/>
    </source>
</evidence>
<sequence>KNDFLRLTLRRSYKWMSNTSGKRRLTTDFSRQCSQREVYKRSIPETGPIGESNMADKKRAVQYRK</sequence>
<reference evidence="2 3" key="1">
    <citation type="submission" date="2022-05" db="EMBL/GenBank/DDBJ databases">
        <authorList>
            <consortium name="Genoscope - CEA"/>
            <person name="William W."/>
        </authorList>
    </citation>
    <scope>NUCLEOTIDE SEQUENCE [LARGE SCALE GENOMIC DNA]</scope>
</reference>
<evidence type="ECO:0000256" key="1">
    <source>
        <dbReference type="SAM" id="MobiDB-lite"/>
    </source>
</evidence>
<feature type="region of interest" description="Disordered" evidence="1">
    <location>
        <begin position="42"/>
        <end position="65"/>
    </location>
</feature>
<comment type="caution">
    <text evidence="2">The sequence shown here is derived from an EMBL/GenBank/DDBJ whole genome shotgun (WGS) entry which is preliminary data.</text>
</comment>
<feature type="non-terminal residue" evidence="2">
    <location>
        <position position="1"/>
    </location>
</feature>
<organism evidence="2 3">
    <name type="scientific">Porites evermanni</name>
    <dbReference type="NCBI Taxonomy" id="104178"/>
    <lineage>
        <taxon>Eukaryota</taxon>
        <taxon>Metazoa</taxon>
        <taxon>Cnidaria</taxon>
        <taxon>Anthozoa</taxon>
        <taxon>Hexacorallia</taxon>
        <taxon>Scleractinia</taxon>
        <taxon>Fungiina</taxon>
        <taxon>Poritidae</taxon>
        <taxon>Porites</taxon>
    </lineage>
</organism>
<gene>
    <name evidence="2" type="ORF">PEVE_00015692</name>
</gene>
<dbReference type="EMBL" id="CALNXI010002212">
    <property type="protein sequence ID" value="CAH3184752.1"/>
    <property type="molecule type" value="Genomic_DNA"/>
</dbReference>
<name>A0ABN8S3M0_9CNID</name>
<proteinExistence type="predicted"/>
<dbReference type="Proteomes" id="UP001159427">
    <property type="component" value="Unassembled WGS sequence"/>
</dbReference>
<keyword evidence="3" id="KW-1185">Reference proteome</keyword>
<protein>
    <submittedName>
        <fullName evidence="2">Uncharacterized protein</fullName>
    </submittedName>
</protein>
<accession>A0ABN8S3M0</accession>